<accession>A0AAD5VX26</accession>
<evidence type="ECO:0000313" key="1">
    <source>
        <dbReference type="EMBL" id="KAJ3567705.1"/>
    </source>
</evidence>
<keyword evidence="2" id="KW-1185">Reference proteome</keyword>
<dbReference type="Proteomes" id="UP001213000">
    <property type="component" value="Unassembled WGS sequence"/>
</dbReference>
<comment type="caution">
    <text evidence="1">The sequence shown here is derived from an EMBL/GenBank/DDBJ whole genome shotgun (WGS) entry which is preliminary data.</text>
</comment>
<organism evidence="1 2">
    <name type="scientific">Leucocoprinus birnbaumii</name>
    <dbReference type="NCBI Taxonomy" id="56174"/>
    <lineage>
        <taxon>Eukaryota</taxon>
        <taxon>Fungi</taxon>
        <taxon>Dikarya</taxon>
        <taxon>Basidiomycota</taxon>
        <taxon>Agaricomycotina</taxon>
        <taxon>Agaricomycetes</taxon>
        <taxon>Agaricomycetidae</taxon>
        <taxon>Agaricales</taxon>
        <taxon>Agaricineae</taxon>
        <taxon>Agaricaceae</taxon>
        <taxon>Leucocoprinus</taxon>
    </lineage>
</organism>
<protein>
    <submittedName>
        <fullName evidence="1">Uncharacterized protein</fullName>
    </submittedName>
</protein>
<dbReference type="EMBL" id="JANIEX010000393">
    <property type="protein sequence ID" value="KAJ3567705.1"/>
    <property type="molecule type" value="Genomic_DNA"/>
</dbReference>
<proteinExistence type="predicted"/>
<evidence type="ECO:0000313" key="2">
    <source>
        <dbReference type="Proteomes" id="UP001213000"/>
    </source>
</evidence>
<reference evidence="1" key="1">
    <citation type="submission" date="2022-07" db="EMBL/GenBank/DDBJ databases">
        <title>Genome Sequence of Leucocoprinus birnbaumii.</title>
        <authorList>
            <person name="Buettner E."/>
        </authorList>
    </citation>
    <scope>NUCLEOTIDE SEQUENCE</scope>
    <source>
        <strain evidence="1">VT141</strain>
    </source>
</reference>
<name>A0AAD5VX26_9AGAR</name>
<sequence length="123" mass="13542">MIEPSLSRTACLQNATQGVANKVAHPNRSLKRKCMTPIGGTKLIVSLLEHQRASVRWSVQMAIRSGTPSRISASIMSFDVARTRSSDDYSASRRGNQKSVVDPMWERIQAPKTAQVFEGDNAL</sequence>
<dbReference type="AlphaFoldDB" id="A0AAD5VX26"/>
<gene>
    <name evidence="1" type="ORF">NP233_g6190</name>
</gene>